<organism evidence="13 14">
    <name type="scientific">Entomortierella parvispora</name>
    <dbReference type="NCBI Taxonomy" id="205924"/>
    <lineage>
        <taxon>Eukaryota</taxon>
        <taxon>Fungi</taxon>
        <taxon>Fungi incertae sedis</taxon>
        <taxon>Mucoromycota</taxon>
        <taxon>Mortierellomycotina</taxon>
        <taxon>Mortierellomycetes</taxon>
        <taxon>Mortierellales</taxon>
        <taxon>Mortierellaceae</taxon>
        <taxon>Entomortierella</taxon>
    </lineage>
</organism>
<dbReference type="OrthoDB" id="6365676at2759"/>
<evidence type="ECO:0000256" key="1">
    <source>
        <dbReference type="ARBA" id="ARBA00004123"/>
    </source>
</evidence>
<keyword evidence="14" id="KW-1185">Reference proteome</keyword>
<proteinExistence type="predicted"/>
<name>A0A9P3HCQ3_9FUNG</name>
<evidence type="ECO:0000256" key="8">
    <source>
        <dbReference type="ARBA" id="ARBA00023242"/>
    </source>
</evidence>
<feature type="region of interest" description="Disordered" evidence="11">
    <location>
        <begin position="264"/>
        <end position="292"/>
    </location>
</feature>
<dbReference type="SUPFAM" id="SSF57667">
    <property type="entry name" value="beta-beta-alpha zinc fingers"/>
    <property type="match status" value="1"/>
</dbReference>
<keyword evidence="3" id="KW-0677">Repeat</keyword>
<keyword evidence="8" id="KW-0539">Nucleus</keyword>
<accession>A0A9P3HCQ3</accession>
<dbReference type="PANTHER" id="PTHR47428:SF1">
    <property type="entry name" value="REGULATORY PROTEIN MIG1-RELATED"/>
    <property type="match status" value="1"/>
</dbReference>
<keyword evidence="5" id="KW-0862">Zinc</keyword>
<keyword evidence="10" id="KW-0175">Coiled coil</keyword>
<evidence type="ECO:0000256" key="6">
    <source>
        <dbReference type="ARBA" id="ARBA00023015"/>
    </source>
</evidence>
<feature type="compositionally biased region" description="Acidic residues" evidence="11">
    <location>
        <begin position="78"/>
        <end position="93"/>
    </location>
</feature>
<dbReference type="GO" id="GO:0008270">
    <property type="term" value="F:zinc ion binding"/>
    <property type="evidence" value="ECO:0007669"/>
    <property type="project" value="UniProtKB-KW"/>
</dbReference>
<dbReference type="Gene3D" id="3.30.160.60">
    <property type="entry name" value="Classic Zinc Finger"/>
    <property type="match status" value="2"/>
</dbReference>
<feature type="compositionally biased region" description="Polar residues" evidence="11">
    <location>
        <begin position="225"/>
        <end position="235"/>
    </location>
</feature>
<comment type="subcellular location">
    <subcellularLocation>
        <location evidence="1">Nucleus</location>
    </subcellularLocation>
</comment>
<evidence type="ECO:0000256" key="5">
    <source>
        <dbReference type="ARBA" id="ARBA00022833"/>
    </source>
</evidence>
<feature type="domain" description="C2H2-type" evidence="12">
    <location>
        <begin position="132"/>
        <end position="161"/>
    </location>
</feature>
<dbReference type="InterPro" id="IPR013087">
    <property type="entry name" value="Znf_C2H2_type"/>
</dbReference>
<dbReference type="FunFam" id="3.30.160.60:FF:002343">
    <property type="entry name" value="Zinc finger protein 33A"/>
    <property type="match status" value="1"/>
</dbReference>
<keyword evidence="4 9" id="KW-0863">Zinc-finger</keyword>
<evidence type="ECO:0000256" key="4">
    <source>
        <dbReference type="ARBA" id="ARBA00022771"/>
    </source>
</evidence>
<feature type="compositionally biased region" description="Gly residues" evidence="11">
    <location>
        <begin position="40"/>
        <end position="53"/>
    </location>
</feature>
<dbReference type="EMBL" id="BQFW01000008">
    <property type="protein sequence ID" value="GJJ73952.1"/>
    <property type="molecule type" value="Genomic_DNA"/>
</dbReference>
<comment type="caution">
    <text evidence="13">The sequence shown here is derived from an EMBL/GenBank/DDBJ whole genome shotgun (WGS) entry which is preliminary data.</text>
</comment>
<feature type="region of interest" description="Disordered" evidence="11">
    <location>
        <begin position="155"/>
        <end position="247"/>
    </location>
</feature>
<feature type="compositionally biased region" description="Polar residues" evidence="11">
    <location>
        <begin position="58"/>
        <end position="70"/>
    </location>
</feature>
<dbReference type="Proteomes" id="UP000827284">
    <property type="component" value="Unassembled WGS sequence"/>
</dbReference>
<dbReference type="Pfam" id="PF00096">
    <property type="entry name" value="zf-C2H2"/>
    <property type="match status" value="2"/>
</dbReference>
<evidence type="ECO:0000256" key="2">
    <source>
        <dbReference type="ARBA" id="ARBA00022723"/>
    </source>
</evidence>
<evidence type="ECO:0000313" key="14">
    <source>
        <dbReference type="Proteomes" id="UP000827284"/>
    </source>
</evidence>
<keyword evidence="2" id="KW-0479">Metal-binding</keyword>
<evidence type="ECO:0000256" key="3">
    <source>
        <dbReference type="ARBA" id="ARBA00022737"/>
    </source>
</evidence>
<feature type="region of interest" description="Disordered" evidence="11">
    <location>
        <begin position="1"/>
        <end position="110"/>
    </location>
</feature>
<dbReference type="PROSITE" id="PS50157">
    <property type="entry name" value="ZINC_FINGER_C2H2_2"/>
    <property type="match status" value="2"/>
</dbReference>
<dbReference type="GO" id="GO:0005737">
    <property type="term" value="C:cytoplasm"/>
    <property type="evidence" value="ECO:0007669"/>
    <property type="project" value="TreeGrafter"/>
</dbReference>
<dbReference type="PANTHER" id="PTHR47428">
    <property type="entry name" value="REGULATORY PROTEIN MIG1-RELATED"/>
    <property type="match status" value="1"/>
</dbReference>
<dbReference type="GO" id="GO:0000978">
    <property type="term" value="F:RNA polymerase II cis-regulatory region sequence-specific DNA binding"/>
    <property type="evidence" value="ECO:0007669"/>
    <property type="project" value="TreeGrafter"/>
</dbReference>
<gene>
    <name evidence="13" type="ORF">EMPS_06310</name>
</gene>
<dbReference type="GO" id="GO:0005634">
    <property type="term" value="C:nucleus"/>
    <property type="evidence" value="ECO:0007669"/>
    <property type="project" value="UniProtKB-SubCell"/>
</dbReference>
<feature type="domain" description="C2H2-type" evidence="12">
    <location>
        <begin position="102"/>
        <end position="131"/>
    </location>
</feature>
<evidence type="ECO:0000256" key="10">
    <source>
        <dbReference type="SAM" id="Coils"/>
    </source>
</evidence>
<protein>
    <recommendedName>
        <fullName evidence="12">C2H2-type domain-containing protein</fullName>
    </recommendedName>
</protein>
<dbReference type="AlphaFoldDB" id="A0A9P3HCQ3"/>
<evidence type="ECO:0000256" key="7">
    <source>
        <dbReference type="ARBA" id="ARBA00023163"/>
    </source>
</evidence>
<dbReference type="SMART" id="SM00355">
    <property type="entry name" value="ZnF_C2H2"/>
    <property type="match status" value="2"/>
</dbReference>
<evidence type="ECO:0000256" key="11">
    <source>
        <dbReference type="SAM" id="MobiDB-lite"/>
    </source>
</evidence>
<evidence type="ECO:0000259" key="12">
    <source>
        <dbReference type="PROSITE" id="PS50157"/>
    </source>
</evidence>
<reference evidence="13" key="2">
    <citation type="journal article" date="2022" name="Microbiol. Resour. Announc.">
        <title>Whole-Genome Sequence of Entomortierella parvispora E1425, a Mucoromycotan Fungus Associated with Burkholderiaceae-Related Endosymbiotic Bacteria.</title>
        <authorList>
            <person name="Herlambang A."/>
            <person name="Guo Y."/>
            <person name="Takashima Y."/>
            <person name="Narisawa K."/>
            <person name="Ohta H."/>
            <person name="Nishizawa T."/>
        </authorList>
    </citation>
    <scope>NUCLEOTIDE SEQUENCE</scope>
    <source>
        <strain evidence="13">E1425</strain>
    </source>
</reference>
<keyword evidence="7" id="KW-0804">Transcription</keyword>
<evidence type="ECO:0000313" key="13">
    <source>
        <dbReference type="EMBL" id="GJJ73952.1"/>
    </source>
</evidence>
<reference evidence="13" key="1">
    <citation type="submission" date="2021-11" db="EMBL/GenBank/DDBJ databases">
        <authorList>
            <person name="Herlambang A."/>
            <person name="Guo Y."/>
            <person name="Takashima Y."/>
            <person name="Nishizawa T."/>
        </authorList>
    </citation>
    <scope>NUCLEOTIDE SEQUENCE</scope>
    <source>
        <strain evidence="13">E1425</strain>
    </source>
</reference>
<dbReference type="GO" id="GO:0000433">
    <property type="term" value="P:carbon catabolite repression of transcription from RNA polymerase II promoter by glucose"/>
    <property type="evidence" value="ECO:0007669"/>
    <property type="project" value="TreeGrafter"/>
</dbReference>
<dbReference type="InterPro" id="IPR051007">
    <property type="entry name" value="creA/MIG_C2H2-ZnF"/>
</dbReference>
<dbReference type="PROSITE" id="PS00028">
    <property type="entry name" value="ZINC_FINGER_C2H2_1"/>
    <property type="match status" value="2"/>
</dbReference>
<feature type="coiled-coil region" evidence="10">
    <location>
        <begin position="548"/>
        <end position="575"/>
    </location>
</feature>
<evidence type="ECO:0000256" key="9">
    <source>
        <dbReference type="PROSITE-ProRule" id="PRU00042"/>
    </source>
</evidence>
<sequence length="768" mass="83391">MPSIPLPDTTQSSTETGAPGFTLLSNGHSKDVGSSNNGNKNGGSGDDGGGNNGGNRTVGLNLSQGQSRAKQSTKDPQDPQEDEQGEGEGDSGEEPSRPKKSHHCPWPNCHKTFTRSAHLARHVRSHGGERPYACPQEGCGKHFSRSDVLKEHIRIHDANKVRKRKIKPQDQASTEGGSSSTKSKKFKKNATDSGVALQTDGKLGETGDNYDDTESRGGDGYEVSRSPSVTQSTGSMPPPTIPMPVSQSQSLLLPNQGSFANGRAYPGLFAGHHRHPNNGFQHPSRHTSAHGLHQNTSMSRANFVPHNNLNGIGGHPYAAGNMVYGGPSLAQHRHRQQQLQFQQFHQQQQYHSSAGSFYIPLYDTGDEDIDMAMDFDIEMMGVGSLDPHGRMRWLPEVSPGMSPPATLQLPISGSAAAPPMSAMDRRQRMDSMASMASDIAGWSDEDMMAGGDHLHGFNVGGDPYMMHLDPQIPFSGSMEDSPYSFDESGNMFPILDHNSAALNIGDGDDFDDGFSYPQDPYYAQHQRTLQPLRQLSQPSRNFSQQHQQQRLQQQLLLQQRQRQQLQQQQQQQQLQQLPPQQQLQQQSQRLPSLHEREVSMTAISTYSSSPTMTDPVEDPMPEIPTAIPSSTHESTAGTSVVSTAANNGTTATAKASEDAVAKESITAASTATTSLVGGPSGGTQINNVFDLDELDAIEADLLFAQRDWGSAPDEYQEPPFGFFPGESPRLALTYIPPPPPPVPPPRRHLGLPRVAANRSVVTTLSMYP</sequence>
<keyword evidence="6" id="KW-0805">Transcription regulation</keyword>
<dbReference type="InterPro" id="IPR036236">
    <property type="entry name" value="Znf_C2H2_sf"/>
</dbReference>